<dbReference type="RefSeq" id="WP_214388708.1">
    <property type="nucleotide sequence ID" value="NZ_JAHBOK010000024.1"/>
</dbReference>
<accession>A0ABS6HTT5</accession>
<dbReference type="InterPro" id="IPR000073">
    <property type="entry name" value="AB_hydrolase_1"/>
</dbReference>
<dbReference type="InterPro" id="IPR029058">
    <property type="entry name" value="AB_hydrolase_fold"/>
</dbReference>
<dbReference type="PANTHER" id="PTHR43433">
    <property type="entry name" value="HYDROLASE, ALPHA/BETA FOLD FAMILY PROTEIN"/>
    <property type="match status" value="1"/>
</dbReference>
<dbReference type="PANTHER" id="PTHR43433:SF5">
    <property type="entry name" value="AB HYDROLASE-1 DOMAIN-CONTAINING PROTEIN"/>
    <property type="match status" value="1"/>
</dbReference>
<organism evidence="2 3">
    <name type="scientific">Mycolicibacterium goodii</name>
    <name type="common">Mycobacterium goodii</name>
    <dbReference type="NCBI Taxonomy" id="134601"/>
    <lineage>
        <taxon>Bacteria</taxon>
        <taxon>Bacillati</taxon>
        <taxon>Actinomycetota</taxon>
        <taxon>Actinomycetes</taxon>
        <taxon>Mycobacteriales</taxon>
        <taxon>Mycobacteriaceae</taxon>
        <taxon>Mycolicibacterium</taxon>
    </lineage>
</organism>
<dbReference type="Gene3D" id="3.40.50.1820">
    <property type="entry name" value="alpha/beta hydrolase"/>
    <property type="match status" value="1"/>
</dbReference>
<dbReference type="InterPro" id="IPR050471">
    <property type="entry name" value="AB_hydrolase"/>
</dbReference>
<dbReference type="SUPFAM" id="SSF53474">
    <property type="entry name" value="alpha/beta-Hydrolases"/>
    <property type="match status" value="1"/>
</dbReference>
<protein>
    <submittedName>
        <fullName evidence="2">Alpha/beta hydrolase</fullName>
    </submittedName>
</protein>
<reference evidence="2 3" key="1">
    <citation type="submission" date="2021-05" db="EMBL/GenBank/DDBJ databases">
        <title>Draft Genome Sequences of Clinical Respiratory Isolates of Mycobacterium goodii Recovered in Ireland.</title>
        <authorList>
            <person name="Flanagan P.R."/>
            <person name="Mok S."/>
            <person name="Roycroft E."/>
            <person name="Rogers T.R."/>
            <person name="Fitzgibbon M."/>
        </authorList>
    </citation>
    <scope>NUCLEOTIDE SEQUENCE [LARGE SCALE GENOMIC DNA]</scope>
    <source>
        <strain evidence="2 3">14IE55</strain>
    </source>
</reference>
<sequence length="414" mass="44163">MANYGRKHAKLAALPGVRAVRRPVRPGADEQFDLYYVRTGRKSRHPVVIIPGGPGVASIQQYRGLRRRIATSGLDVIMVEHRGIGMSRRTDTGADLPAEAITVASVVDDIAAVLDDAGVATAVVYGTSYGAYIASGVGVRHPHRVAAMVLDSPVLSTQDLQEMRTAIRSLLWEGADPDTAALAPKVRRLVESGVLTSTGGQLAGLLYGYGGARLLDRQLDLLLGGHTLLWRALGWLGRVSTRKAPYRNEIDLVGRIAFRELNYAGVPDGLPLDPALDMAEMARSTKFYEPFEAEPYDLQAEMPKFTWRTVVVSGGRDLTTPPALAERVAALIPGALLVRMPTAAHSIIDTRERAAIAIISAVCTGAAEQLPHTADELDALPPRAPVRLLVRAISAAAAAEAMLPATSSVLPATS</sequence>
<dbReference type="EMBL" id="JAHBOM010000022">
    <property type="protein sequence ID" value="MBU8826093.1"/>
    <property type="molecule type" value="Genomic_DNA"/>
</dbReference>
<keyword evidence="2" id="KW-0378">Hydrolase</keyword>
<proteinExistence type="predicted"/>
<evidence type="ECO:0000313" key="3">
    <source>
        <dbReference type="Proteomes" id="UP000696413"/>
    </source>
</evidence>
<dbReference type="Proteomes" id="UP000696413">
    <property type="component" value="Unassembled WGS sequence"/>
</dbReference>
<dbReference type="Pfam" id="PF00561">
    <property type="entry name" value="Abhydrolase_1"/>
    <property type="match status" value="1"/>
</dbReference>
<evidence type="ECO:0000259" key="1">
    <source>
        <dbReference type="Pfam" id="PF00561"/>
    </source>
</evidence>
<name>A0ABS6HTT5_MYCGD</name>
<gene>
    <name evidence="2" type="ORF">KL859_24875</name>
</gene>
<comment type="caution">
    <text evidence="2">The sequence shown here is derived from an EMBL/GenBank/DDBJ whole genome shotgun (WGS) entry which is preliminary data.</text>
</comment>
<keyword evidence="3" id="KW-1185">Reference proteome</keyword>
<feature type="domain" description="AB hydrolase-1" evidence="1">
    <location>
        <begin position="46"/>
        <end position="165"/>
    </location>
</feature>
<dbReference type="GO" id="GO:0016787">
    <property type="term" value="F:hydrolase activity"/>
    <property type="evidence" value="ECO:0007669"/>
    <property type="project" value="UniProtKB-KW"/>
</dbReference>
<evidence type="ECO:0000313" key="2">
    <source>
        <dbReference type="EMBL" id="MBU8826093.1"/>
    </source>
</evidence>